<accession>X1T1U7</accession>
<evidence type="ECO:0000313" key="1">
    <source>
        <dbReference type="EMBL" id="GAI99297.1"/>
    </source>
</evidence>
<name>X1T1U7_9ZZZZ</name>
<proteinExistence type="predicted"/>
<dbReference type="AlphaFoldDB" id="X1T1U7"/>
<feature type="non-terminal residue" evidence="1">
    <location>
        <position position="52"/>
    </location>
</feature>
<dbReference type="EMBL" id="BARW01023749">
    <property type="protein sequence ID" value="GAI99297.1"/>
    <property type="molecule type" value="Genomic_DNA"/>
</dbReference>
<comment type="caution">
    <text evidence="1">The sequence shown here is derived from an EMBL/GenBank/DDBJ whole genome shotgun (WGS) entry which is preliminary data.</text>
</comment>
<gene>
    <name evidence="1" type="ORF">S12H4_39314</name>
</gene>
<reference evidence="1" key="1">
    <citation type="journal article" date="2014" name="Front. Microbiol.">
        <title>High frequency of phylogenetically diverse reductive dehalogenase-homologous genes in deep subseafloor sedimentary metagenomes.</title>
        <authorList>
            <person name="Kawai M."/>
            <person name="Futagami T."/>
            <person name="Toyoda A."/>
            <person name="Takaki Y."/>
            <person name="Nishi S."/>
            <person name="Hori S."/>
            <person name="Arai W."/>
            <person name="Tsubouchi T."/>
            <person name="Morono Y."/>
            <person name="Uchiyama I."/>
            <person name="Ito T."/>
            <person name="Fujiyama A."/>
            <person name="Inagaki F."/>
            <person name="Takami H."/>
        </authorList>
    </citation>
    <scope>NUCLEOTIDE SEQUENCE</scope>
    <source>
        <strain evidence="1">Expedition CK06-06</strain>
    </source>
</reference>
<protein>
    <submittedName>
        <fullName evidence="1">Uncharacterized protein</fullName>
    </submittedName>
</protein>
<sequence>MPVYVRGPKDIPDTVAQASAAASRVLQSIIKGKIIKSIKDMSLEKIETKAKE</sequence>
<organism evidence="1">
    <name type="scientific">marine sediment metagenome</name>
    <dbReference type="NCBI Taxonomy" id="412755"/>
    <lineage>
        <taxon>unclassified sequences</taxon>
        <taxon>metagenomes</taxon>
        <taxon>ecological metagenomes</taxon>
    </lineage>
</organism>